<dbReference type="InterPro" id="IPR046595">
    <property type="entry name" value="DUF6653"/>
</dbReference>
<keyword evidence="1" id="KW-0472">Membrane</keyword>
<organism evidence="2 3">
    <name type="scientific">Roseibium algae</name>
    <dbReference type="NCBI Taxonomy" id="3123038"/>
    <lineage>
        <taxon>Bacteria</taxon>
        <taxon>Pseudomonadati</taxon>
        <taxon>Pseudomonadota</taxon>
        <taxon>Alphaproteobacteria</taxon>
        <taxon>Hyphomicrobiales</taxon>
        <taxon>Stappiaceae</taxon>
        <taxon>Roseibium</taxon>
    </lineage>
</organism>
<comment type="caution">
    <text evidence="2">The sequence shown here is derived from an EMBL/GenBank/DDBJ whole genome shotgun (WGS) entry which is preliminary data.</text>
</comment>
<feature type="transmembrane region" description="Helical" evidence="1">
    <location>
        <begin position="117"/>
        <end position="137"/>
    </location>
</feature>
<sequence length="196" mass="21940">MSQVQNMQRPRPMPSPMPAGQLKALGMDPAVWQRHASPWSVYSRMATLPFLICAIWSHNLYGFGVAAIATIAVLVWLWINPRLFPAPKSTDSWASKATFGERIWLNRMSVPIPPQEAKTALVLSLVTGVGFLVALYGAYADELLIAGTGMIVTYAGKLVFLNRMVQLYDRMRNSHPLYRFWSIFPDNDNSKRAKAA</sequence>
<dbReference type="Proteomes" id="UP001385499">
    <property type="component" value="Unassembled WGS sequence"/>
</dbReference>
<reference evidence="2 3" key="1">
    <citation type="submission" date="2024-02" db="EMBL/GenBank/DDBJ databases">
        <title>Roseibium algae sp. nov., isolated from marine alga (Grateloupia sp.), showing potential in myo-inositol conversion.</title>
        <authorList>
            <person name="Wang Y."/>
        </authorList>
    </citation>
    <scope>NUCLEOTIDE SEQUENCE [LARGE SCALE GENOMIC DNA]</scope>
    <source>
        <strain evidence="2 3">H3510</strain>
    </source>
</reference>
<accession>A0ABU8TK44</accession>
<evidence type="ECO:0000313" key="3">
    <source>
        <dbReference type="Proteomes" id="UP001385499"/>
    </source>
</evidence>
<evidence type="ECO:0000256" key="1">
    <source>
        <dbReference type="SAM" id="Phobius"/>
    </source>
</evidence>
<proteinExistence type="predicted"/>
<evidence type="ECO:0000313" key="2">
    <source>
        <dbReference type="EMBL" id="MEJ8474533.1"/>
    </source>
</evidence>
<protein>
    <submittedName>
        <fullName evidence="2">DUF6653 family protein</fullName>
    </submittedName>
</protein>
<dbReference type="EMBL" id="JBAKIA010000005">
    <property type="protein sequence ID" value="MEJ8474533.1"/>
    <property type="molecule type" value="Genomic_DNA"/>
</dbReference>
<keyword evidence="1" id="KW-1133">Transmembrane helix</keyword>
<feature type="transmembrane region" description="Helical" evidence="1">
    <location>
        <begin position="143"/>
        <end position="162"/>
    </location>
</feature>
<feature type="transmembrane region" description="Helical" evidence="1">
    <location>
        <begin position="60"/>
        <end position="79"/>
    </location>
</feature>
<name>A0ABU8TK44_9HYPH</name>
<keyword evidence="3" id="KW-1185">Reference proteome</keyword>
<gene>
    <name evidence="2" type="ORF">V6575_10580</name>
</gene>
<keyword evidence="1" id="KW-0812">Transmembrane</keyword>
<dbReference type="Pfam" id="PF20358">
    <property type="entry name" value="DUF6653"/>
    <property type="match status" value="1"/>
</dbReference>
<dbReference type="RefSeq" id="WP_340274278.1">
    <property type="nucleotide sequence ID" value="NZ_JBAKIA010000005.1"/>
</dbReference>